<accession>A0ACC3AI44</accession>
<keyword evidence="1" id="KW-0547">Nucleotide-binding</keyword>
<gene>
    <name evidence="1" type="primary">HFM1</name>
    <name evidence="1" type="ORF">H2198_001021</name>
</gene>
<dbReference type="Proteomes" id="UP001172386">
    <property type="component" value="Unassembled WGS sequence"/>
</dbReference>
<keyword evidence="1" id="KW-0347">Helicase</keyword>
<dbReference type="EC" id="3.6.4.12" evidence="1"/>
<keyword evidence="1" id="KW-0378">Hydrolase</keyword>
<dbReference type="EMBL" id="JAPDRQ010000011">
    <property type="protein sequence ID" value="KAJ9663029.1"/>
    <property type="molecule type" value="Genomic_DNA"/>
</dbReference>
<name>A0ACC3AI44_9EURO</name>
<evidence type="ECO:0000313" key="1">
    <source>
        <dbReference type="EMBL" id="KAJ9663029.1"/>
    </source>
</evidence>
<keyword evidence="1" id="KW-0067">ATP-binding</keyword>
<comment type="caution">
    <text evidence="1">The sequence shown here is derived from an EMBL/GenBank/DDBJ whole genome shotgun (WGS) entry which is preliminary data.</text>
</comment>
<keyword evidence="2" id="KW-1185">Reference proteome</keyword>
<evidence type="ECO:0000313" key="2">
    <source>
        <dbReference type="Proteomes" id="UP001172386"/>
    </source>
</evidence>
<organism evidence="1 2">
    <name type="scientific">Neophaeococcomyces mojaviensis</name>
    <dbReference type="NCBI Taxonomy" id="3383035"/>
    <lineage>
        <taxon>Eukaryota</taxon>
        <taxon>Fungi</taxon>
        <taxon>Dikarya</taxon>
        <taxon>Ascomycota</taxon>
        <taxon>Pezizomycotina</taxon>
        <taxon>Eurotiomycetes</taxon>
        <taxon>Chaetothyriomycetidae</taxon>
        <taxon>Chaetothyriales</taxon>
        <taxon>Chaetothyriales incertae sedis</taxon>
        <taxon>Neophaeococcomyces</taxon>
    </lineage>
</organism>
<sequence length="1456" mass="162553">MSYNPFAARFSPRGRSSQTRNYHAALDTQGYSRHFQDLTTSQVQRLSLDNEQDQETPLDDFDRKLLAETNFVGQWPATQGSVRVALPQQDVLNSHPSNQSTPIKPGSHVEAPLGNASTSSDVNPFSSPTASIWQKRQQTAANSFSLQPRNAFGNRIANLQKKDIQSASPRPGFGIQDLQVVQPNTTTTPTLRGIEIVPTTHLPDKQRTLFKFPVFNLIQSKCFPTAYGSDDNLVVSAPTGSGKTVIMELAILRLVDQLSSGKAKAVYQAPTKSLCNERHSDWQKKFGIFGIQCAELTGDTDFLNLRNVSTASIIITTPEKWDSVTRKWKDNSRLMEMIKLFLVDEVHILKDVRGATLEAIVSRMKSVGCNIRFIALSATIPNSDDIATWLTLNEQTRYLPAKREVFDDTFRPVQLKKYVFGHQSTYNPWAFDNTLTQKIHEVVVRYGKKKPVMVFCATKESAQKTANALAQSWFELAEAKRAWNRPSRTVDAEHDQLQKTLPAGVAFHHASLSPADRKAVEQGFLDANINVICSTSTLAVGVNLPCYLVILKGTFGYSDSGLQEYSSLEVMQMLGRAGRPQFETEACAVILCQNERAKKYETMIAGEEILESSLHQNLIEHLNAEISIGTINSRLSAKQWLQSTFLYIRLQKNPDYYDIDPARKFNNSDDALLAWCEKDLDLLQDARLVHDCGHLKCTEFGDAMARYCVKFDTMKTFIAVPTKAKVSDILSTLAQAAEFRDLRMRQGDKTMFKEINKANETRYPIQVDLALPQHKVSLIIQAKLGSIPIERTSKVKITAGQVRQLFVDTNRVIGHCKRLIRCLVDVLVQKQDSFATQSALELTRSIAAGVWDDTVMQLKQIPGIGDVYTRKLAAAGIKSLDALFNTKPHRIELILSKNPPFGLEIAKKVAAFPMLHISAKEADKKRKHYKGVEIKLQCEIGFVNKNPPLYFNKKQFSILHLCETSSGALIDFRRFNPRQLQRSQEFLLTALVKEPASKLRCHIMCDDIAGTHRFVELPIDCPNSWFSPKQSTPPLAFETPTMNIKASAHTDEFEDGGLADSDLLAAVQVPSIEVVEDIDDIMAEVDDGLSGEVTRKRSNTHHSTDGEDHCHEPIQLSNGNFSCRHACNDKGIDCKHLCCKEGSKRKTSTKRRKKDDAHPYSDTAKQESRRKKNTKKGCKPEGTINSLLHRSKPYTKNGEVASKCTTGSRLNTVSSSIVEAESNLRLATKARNGVENILRVDLSDKLCPSELGNPEDYDWQILESLTDSIEGKASKRNTADGRQPEPKQTVLRGGNTNSRVIDSPHAAQPADQSLADKSTLLTDSDSGSPGQGLTERNVTLSAGDDYSMGFDDFDIEFDLDEVKSLNSQLPNPPHIPAGQQHFANASAVKESQDEEEVAQRALSDGGAKDGFLPGETEVERKRRLWIEGQKKCWDDLNDPYLTYENFWFIKVIPDKE</sequence>
<proteinExistence type="predicted"/>
<reference evidence="1" key="1">
    <citation type="submission" date="2022-10" db="EMBL/GenBank/DDBJ databases">
        <title>Culturing micro-colonial fungi from biological soil crusts in the Mojave desert and describing Neophaeococcomyces mojavensis, and introducing the new genera and species Taxawa tesnikishii.</title>
        <authorList>
            <person name="Kurbessoian T."/>
            <person name="Stajich J.E."/>
        </authorList>
    </citation>
    <scope>NUCLEOTIDE SEQUENCE</scope>
    <source>
        <strain evidence="1">JES_112</strain>
    </source>
</reference>
<protein>
    <submittedName>
        <fullName evidence="1">ATP-dependent DNA helicase MER3</fullName>
        <ecNumber evidence="1">3.6.4.12</ecNumber>
    </submittedName>
</protein>